<protein>
    <submittedName>
        <fullName evidence="1">Uncharacterized protein</fullName>
    </submittedName>
</protein>
<comment type="caution">
    <text evidence="1">The sequence shown here is derived from an EMBL/GenBank/DDBJ whole genome shotgun (WGS) entry which is preliminary data.</text>
</comment>
<evidence type="ECO:0000313" key="1">
    <source>
        <dbReference type="EMBL" id="EAS64548.1"/>
    </source>
</evidence>
<proteinExistence type="predicted"/>
<evidence type="ECO:0000313" key="2">
    <source>
        <dbReference type="Proteomes" id="UP000001603"/>
    </source>
</evidence>
<dbReference type="Proteomes" id="UP000001603">
    <property type="component" value="Unassembled WGS sequence"/>
</dbReference>
<dbReference type="HOGENOM" id="CLU_2975330_0_0_6"/>
<name>Q1ZPU9_PHOAS</name>
<organism evidence="1 2">
    <name type="scientific">Photobacterium angustum (strain S14 / CCUG 15956)</name>
    <name type="common">Vibrio sp. (strain S14 / CCUG 15956)</name>
    <dbReference type="NCBI Taxonomy" id="314292"/>
    <lineage>
        <taxon>Bacteria</taxon>
        <taxon>Pseudomonadati</taxon>
        <taxon>Pseudomonadota</taxon>
        <taxon>Gammaproteobacteria</taxon>
        <taxon>Vibrionales</taxon>
        <taxon>Vibrionaceae</taxon>
        <taxon>Photobacterium</taxon>
    </lineage>
</organism>
<sequence>MIKLLVGKKQLDSTHIACQKASDGAKVYKSYDAAIAAAVGGQHRWTTKFETHFCPIVC</sequence>
<accession>Q1ZPU9</accession>
<reference evidence="1 2" key="1">
    <citation type="journal article" date="2009" name="Proc. Natl. Acad. Sci. U.S.A.">
        <title>The genomic basis of trophic strategy in marine bacteria.</title>
        <authorList>
            <person name="Lauro F.M."/>
            <person name="McDougald D."/>
            <person name="Thomas T."/>
            <person name="Williams T.J."/>
            <person name="Egan S."/>
            <person name="Rice S."/>
            <person name="DeMaere M.Z."/>
            <person name="Ting L."/>
            <person name="Ertan H."/>
            <person name="Johnson J."/>
            <person name="Ferriera S."/>
            <person name="Lapidus A."/>
            <person name="Anderson I."/>
            <person name="Kyrpides N."/>
            <person name="Munk A.C."/>
            <person name="Detter C."/>
            <person name="Han C.S."/>
            <person name="Brown M.V."/>
            <person name="Robb F.T."/>
            <person name="Kjelleberg S."/>
            <person name="Cavicchioli R."/>
        </authorList>
    </citation>
    <scope>NUCLEOTIDE SEQUENCE [LARGE SCALE GENOMIC DNA]</scope>
    <source>
        <strain evidence="1 2">S14</strain>
    </source>
</reference>
<dbReference type="EMBL" id="AAOJ01000003">
    <property type="protein sequence ID" value="EAS64548.1"/>
    <property type="molecule type" value="Genomic_DNA"/>
</dbReference>
<dbReference type="AlphaFoldDB" id="Q1ZPU9"/>
<gene>
    <name evidence="1" type="ORF">VAS14_02481</name>
</gene>